<dbReference type="GeneID" id="19143676"/>
<dbReference type="PANTHER" id="PTHR10039">
    <property type="entry name" value="AMELOGENIN"/>
    <property type="match status" value="1"/>
</dbReference>
<dbReference type="STRING" id="930089.W6Y1G3"/>
<evidence type="ECO:0000256" key="1">
    <source>
        <dbReference type="ARBA" id="ARBA00022737"/>
    </source>
</evidence>
<evidence type="ECO:0000313" key="4">
    <source>
        <dbReference type="Proteomes" id="UP000053841"/>
    </source>
</evidence>
<dbReference type="KEGG" id="bze:COCCADRAFT_108091"/>
<reference evidence="3 4" key="1">
    <citation type="journal article" date="2013" name="PLoS Genet.">
        <title>Comparative genome structure, secondary metabolite, and effector coding capacity across Cochliobolus pathogens.</title>
        <authorList>
            <person name="Condon B.J."/>
            <person name="Leng Y."/>
            <person name="Wu D."/>
            <person name="Bushley K.E."/>
            <person name="Ohm R.A."/>
            <person name="Otillar R."/>
            <person name="Martin J."/>
            <person name="Schackwitz W."/>
            <person name="Grimwood J."/>
            <person name="MohdZainudin N."/>
            <person name="Xue C."/>
            <person name="Wang R."/>
            <person name="Manning V.A."/>
            <person name="Dhillon B."/>
            <person name="Tu Z.J."/>
            <person name="Steffenson B.J."/>
            <person name="Salamov A."/>
            <person name="Sun H."/>
            <person name="Lowry S."/>
            <person name="LaButti K."/>
            <person name="Han J."/>
            <person name="Copeland A."/>
            <person name="Lindquist E."/>
            <person name="Barry K."/>
            <person name="Schmutz J."/>
            <person name="Baker S.E."/>
            <person name="Ciuffetti L.M."/>
            <person name="Grigoriev I.V."/>
            <person name="Zhong S."/>
            <person name="Turgeon B.G."/>
        </authorList>
    </citation>
    <scope>NUCLEOTIDE SEQUENCE [LARGE SCALE GENOMIC DNA]</scope>
    <source>
        <strain evidence="3 4">26-R-13</strain>
    </source>
</reference>
<dbReference type="eggNOG" id="KOG4177">
    <property type="taxonomic scope" value="Eukaryota"/>
</dbReference>
<dbReference type="PANTHER" id="PTHR10039:SF5">
    <property type="entry name" value="NACHT DOMAIN-CONTAINING PROTEIN"/>
    <property type="match status" value="1"/>
</dbReference>
<dbReference type="AlphaFoldDB" id="W6Y1G3"/>
<sequence>MLALVKRNRQVLLDSLRFDQVDARQMTIKSAHAKTCEWLSTKLEYIDWLDTTKIGERHGFLWIKGKPGTGKSTLMKFALVNAQVTMNDKTIISFFFNARGEDMEKSTIGTYRSLLLQLLERLPALQCTFDSLGLSNIRPDHRWSLESLKSMLKQAIQNLGQTTVVCFIDALDECEEEQVRDMIQFFEYVGELSVSAGIRFQVCFSSRHYPHITIQKGLSLVLERQEGHSRDIANYLKSELKIGNSKIAQQIRSDLQTKASGVFMWVVLVVGMLNKEYDRGRIYALQRRLQEIPSDLHKLFHDILTRNPHNRDELVLCIYWVLFAEQPLSPEQLYFAILSGVEPETVSKWDPDEVSKDIIKLFILDSSKGLAEVTTSSHQTVQFIHESVRDFLLKEDGLGDIWPSLRSNLQGQSQEQLKKCCLTYLSIDISTLKIPKSLPNALSRQAKDLRQSADIMFPFLKYAVQNVLHHADWAARSGITQRNFILSFPLTTWIQLDNLFNTNEERRHTEGMSLLYVLGERNLSSLIRAHPSAISCLEVGKERYGPPLFAAMATGSWEALQA</sequence>
<feature type="domain" description="Nephrocystin 3-like N-terminal" evidence="2">
    <location>
        <begin position="35"/>
        <end position="207"/>
    </location>
</feature>
<proteinExistence type="predicted"/>
<gene>
    <name evidence="3" type="ORF">COCCADRAFT_108091</name>
</gene>
<dbReference type="OrthoDB" id="194358at2759"/>
<dbReference type="EMBL" id="KI964784">
    <property type="protein sequence ID" value="EUC28839.1"/>
    <property type="molecule type" value="Genomic_DNA"/>
</dbReference>
<keyword evidence="1" id="KW-0677">Repeat</keyword>
<dbReference type="InterPro" id="IPR027417">
    <property type="entry name" value="P-loop_NTPase"/>
</dbReference>
<keyword evidence="4" id="KW-1185">Reference proteome</keyword>
<evidence type="ECO:0000259" key="2">
    <source>
        <dbReference type="Pfam" id="PF24883"/>
    </source>
</evidence>
<dbReference type="SUPFAM" id="SSF52540">
    <property type="entry name" value="P-loop containing nucleoside triphosphate hydrolases"/>
    <property type="match status" value="1"/>
</dbReference>
<name>W6Y1G3_COCC2</name>
<dbReference type="HOGENOM" id="CLU_000288_34_14_1"/>
<dbReference type="InterPro" id="IPR056884">
    <property type="entry name" value="NPHP3-like_N"/>
</dbReference>
<evidence type="ECO:0000313" key="3">
    <source>
        <dbReference type="EMBL" id="EUC28839.1"/>
    </source>
</evidence>
<dbReference type="Pfam" id="PF24883">
    <property type="entry name" value="NPHP3_N"/>
    <property type="match status" value="1"/>
</dbReference>
<accession>W6Y1G3</accession>
<protein>
    <recommendedName>
        <fullName evidence="2">Nephrocystin 3-like N-terminal domain-containing protein</fullName>
    </recommendedName>
</protein>
<organism evidence="3 4">
    <name type="scientific">Cochliobolus carbonum (strain 26-R-13)</name>
    <name type="common">Maize leaf spot fungus</name>
    <name type="synonym">Bipolaris zeicola</name>
    <dbReference type="NCBI Taxonomy" id="930089"/>
    <lineage>
        <taxon>Eukaryota</taxon>
        <taxon>Fungi</taxon>
        <taxon>Dikarya</taxon>
        <taxon>Ascomycota</taxon>
        <taxon>Pezizomycotina</taxon>
        <taxon>Dothideomycetes</taxon>
        <taxon>Pleosporomycetidae</taxon>
        <taxon>Pleosporales</taxon>
        <taxon>Pleosporineae</taxon>
        <taxon>Pleosporaceae</taxon>
        <taxon>Bipolaris</taxon>
    </lineage>
</organism>
<dbReference type="RefSeq" id="XP_007716868.1">
    <property type="nucleotide sequence ID" value="XM_007718678.1"/>
</dbReference>
<dbReference type="Gene3D" id="3.40.50.300">
    <property type="entry name" value="P-loop containing nucleotide triphosphate hydrolases"/>
    <property type="match status" value="1"/>
</dbReference>
<dbReference type="Proteomes" id="UP000053841">
    <property type="component" value="Unassembled WGS sequence"/>
</dbReference>
<feature type="non-terminal residue" evidence="3">
    <location>
        <position position="562"/>
    </location>
</feature>